<evidence type="ECO:0000313" key="16">
    <source>
        <dbReference type="EnsemblMetazoa" id="XP_037875442.1"/>
    </source>
</evidence>
<evidence type="ECO:0000256" key="12">
    <source>
        <dbReference type="ARBA" id="ARBA00023136"/>
    </source>
</evidence>
<keyword evidence="5" id="KW-1003">Cell membrane</keyword>
<feature type="compositionally biased region" description="Basic and acidic residues" evidence="14">
    <location>
        <begin position="829"/>
        <end position="840"/>
    </location>
</feature>
<keyword evidence="12" id="KW-0472">Membrane</keyword>
<feature type="region of interest" description="Disordered" evidence="14">
    <location>
        <begin position="558"/>
        <end position="586"/>
    </location>
</feature>
<dbReference type="PANTHER" id="PTHR10241:SF25">
    <property type="entry name" value="TOMOSYN, ISOFORM C"/>
    <property type="match status" value="1"/>
</dbReference>
<evidence type="ECO:0000256" key="9">
    <source>
        <dbReference type="ARBA" id="ARBA00022737"/>
    </source>
</evidence>
<keyword evidence="11 13" id="KW-0175">Coiled coil</keyword>
<dbReference type="InterPro" id="IPR015943">
    <property type="entry name" value="WD40/YVTN_repeat-like_dom_sf"/>
</dbReference>
<dbReference type="GO" id="GO:0045159">
    <property type="term" value="F:myosin II binding"/>
    <property type="evidence" value="ECO:0007669"/>
    <property type="project" value="TreeGrafter"/>
</dbReference>
<keyword evidence="10" id="KW-0653">Protein transport</keyword>
<dbReference type="GO" id="GO:0031201">
    <property type="term" value="C:SNARE complex"/>
    <property type="evidence" value="ECO:0007669"/>
    <property type="project" value="TreeGrafter"/>
</dbReference>
<feature type="region of interest" description="Disordered" evidence="14">
    <location>
        <begin position="829"/>
        <end position="864"/>
    </location>
</feature>
<dbReference type="Proteomes" id="UP000005204">
    <property type="component" value="Unassembled WGS sequence"/>
</dbReference>
<dbReference type="GO" id="GO:0005886">
    <property type="term" value="C:plasma membrane"/>
    <property type="evidence" value="ECO:0007669"/>
    <property type="project" value="UniProtKB-SubCell"/>
</dbReference>
<dbReference type="Pfam" id="PF08366">
    <property type="entry name" value="LLGL"/>
    <property type="match status" value="1"/>
</dbReference>
<dbReference type="SUPFAM" id="SSF50978">
    <property type="entry name" value="WD40 repeat-like"/>
    <property type="match status" value="2"/>
</dbReference>
<evidence type="ECO:0000256" key="2">
    <source>
        <dbReference type="ARBA" id="ARBA00004496"/>
    </source>
</evidence>
<evidence type="ECO:0000313" key="17">
    <source>
        <dbReference type="Proteomes" id="UP000005204"/>
    </source>
</evidence>
<dbReference type="InterPro" id="IPR000664">
    <property type="entry name" value="Lethal2_giant"/>
</dbReference>
<feature type="compositionally biased region" description="Low complexity" evidence="14">
    <location>
        <begin position="719"/>
        <end position="731"/>
    </location>
</feature>
<dbReference type="InterPro" id="IPR036322">
    <property type="entry name" value="WD40_repeat_dom_sf"/>
</dbReference>
<dbReference type="Gene3D" id="1.20.5.110">
    <property type="match status" value="1"/>
</dbReference>
<dbReference type="InterPro" id="IPR013577">
    <property type="entry name" value="LLGL2"/>
</dbReference>
<dbReference type="FunFam" id="1.20.5.110:FF:000001">
    <property type="entry name" value="syntaxin-binding protein 5 isoform X1"/>
    <property type="match status" value="1"/>
</dbReference>
<dbReference type="GO" id="GO:0005096">
    <property type="term" value="F:GTPase activator activity"/>
    <property type="evidence" value="ECO:0007669"/>
    <property type="project" value="TreeGrafter"/>
</dbReference>
<accession>A0A8R2R2J1</accession>
<dbReference type="SMART" id="SM00320">
    <property type="entry name" value="WD40"/>
    <property type="match status" value="6"/>
</dbReference>
<keyword evidence="6" id="KW-0268">Exocytosis</keyword>
<dbReference type="SUPFAM" id="SSF58038">
    <property type="entry name" value="SNARE fusion complex"/>
    <property type="match status" value="1"/>
</dbReference>
<name>A0A8R2R2J1_BOMMO</name>
<organism evidence="16 17">
    <name type="scientific">Bombyx mori</name>
    <name type="common">Silk moth</name>
    <dbReference type="NCBI Taxonomy" id="7091"/>
    <lineage>
        <taxon>Eukaryota</taxon>
        <taxon>Metazoa</taxon>
        <taxon>Ecdysozoa</taxon>
        <taxon>Arthropoda</taxon>
        <taxon>Hexapoda</taxon>
        <taxon>Insecta</taxon>
        <taxon>Pterygota</taxon>
        <taxon>Neoptera</taxon>
        <taxon>Endopterygota</taxon>
        <taxon>Lepidoptera</taxon>
        <taxon>Glossata</taxon>
        <taxon>Ditrysia</taxon>
        <taxon>Bombycoidea</taxon>
        <taxon>Bombycidae</taxon>
        <taxon>Bombycinae</taxon>
        <taxon>Bombyx</taxon>
    </lineage>
</organism>
<comment type="similarity">
    <text evidence="3">Belongs to the WD repeat L(2)GL family.</text>
</comment>
<evidence type="ECO:0000256" key="11">
    <source>
        <dbReference type="ARBA" id="ARBA00023054"/>
    </source>
</evidence>
<dbReference type="GO" id="GO:0006893">
    <property type="term" value="P:Golgi to plasma membrane transport"/>
    <property type="evidence" value="ECO:0007669"/>
    <property type="project" value="TreeGrafter"/>
</dbReference>
<reference evidence="17" key="1">
    <citation type="journal article" date="2008" name="Insect Biochem. Mol. Biol.">
        <title>The genome of a lepidopteran model insect, the silkworm Bombyx mori.</title>
        <authorList>
            <consortium name="International Silkworm Genome Consortium"/>
        </authorList>
    </citation>
    <scope>NUCLEOTIDE SEQUENCE [LARGE SCALE GENOMIC DNA]</scope>
    <source>
        <strain evidence="17">p50T</strain>
    </source>
</reference>
<dbReference type="GO" id="GO:0015031">
    <property type="term" value="P:protein transport"/>
    <property type="evidence" value="ECO:0007669"/>
    <property type="project" value="UniProtKB-KW"/>
</dbReference>
<evidence type="ECO:0000256" key="13">
    <source>
        <dbReference type="PROSITE-ProRule" id="PRU00290"/>
    </source>
</evidence>
<evidence type="ECO:0000256" key="4">
    <source>
        <dbReference type="ARBA" id="ARBA00022448"/>
    </source>
</evidence>
<evidence type="ECO:0000256" key="1">
    <source>
        <dbReference type="ARBA" id="ARBA00004202"/>
    </source>
</evidence>
<dbReference type="PANTHER" id="PTHR10241">
    <property type="entry name" value="LETHAL 2 GIANT LARVAE PROTEIN"/>
    <property type="match status" value="1"/>
</dbReference>
<keyword evidence="8" id="KW-0853">WD repeat</keyword>
<feature type="domain" description="V-SNARE coiled-coil homology" evidence="15">
    <location>
        <begin position="1072"/>
        <end position="1132"/>
    </location>
</feature>
<feature type="compositionally biased region" description="Low complexity" evidence="14">
    <location>
        <begin position="841"/>
        <end position="854"/>
    </location>
</feature>
<keyword evidence="4" id="KW-0813">Transport</keyword>
<proteinExistence type="inferred from homology"/>
<keyword evidence="17" id="KW-1185">Reference proteome</keyword>
<comment type="subcellular location">
    <subcellularLocation>
        <location evidence="1">Cell membrane</location>
        <topology evidence="1">Peripheral membrane protein</topology>
    </subcellularLocation>
    <subcellularLocation>
        <location evidence="2">Cytoplasm</location>
    </subcellularLocation>
</comment>
<evidence type="ECO:0000256" key="8">
    <source>
        <dbReference type="ARBA" id="ARBA00022574"/>
    </source>
</evidence>
<dbReference type="Gene3D" id="2.130.10.10">
    <property type="entry name" value="YVTN repeat-like/Quinoprotein amine dehydrogenase"/>
    <property type="match status" value="2"/>
</dbReference>
<keyword evidence="7" id="KW-0963">Cytoplasm</keyword>
<dbReference type="PROSITE" id="PS50892">
    <property type="entry name" value="V_SNARE"/>
    <property type="match status" value="1"/>
</dbReference>
<evidence type="ECO:0000256" key="10">
    <source>
        <dbReference type="ARBA" id="ARBA00022927"/>
    </source>
</evidence>
<evidence type="ECO:0000256" key="14">
    <source>
        <dbReference type="SAM" id="MobiDB-lite"/>
    </source>
</evidence>
<evidence type="ECO:0000259" key="15">
    <source>
        <dbReference type="PROSITE" id="PS50892"/>
    </source>
</evidence>
<protein>
    <recommendedName>
        <fullName evidence="15">V-SNARE coiled-coil homology domain-containing protein</fullName>
    </recommendedName>
</protein>
<dbReference type="InterPro" id="IPR001680">
    <property type="entry name" value="WD40_rpt"/>
</dbReference>
<dbReference type="CDD" id="cd15873">
    <property type="entry name" value="R-SNARE_STXBP5_6"/>
    <property type="match status" value="1"/>
</dbReference>
<dbReference type="GO" id="GO:0019905">
    <property type="term" value="F:syntaxin binding"/>
    <property type="evidence" value="ECO:0007669"/>
    <property type="project" value="TreeGrafter"/>
</dbReference>
<sequence length="1137" mass="123766">MKKFTFKGVLDGFRSSMQAAPRGTEQEIQETLRPEHFQVKKTFRHGFPFSPTALAWDPIQKLLAIGDKTGNLRILGGPGVDAHVRHDVGEAVLHAKFLINEGALVTVTADDQLHLWTFRQKSPQRLQSLKFQRERFPVKLTHTTNEIKGVTCLHLPLQSKWVHVGTERGNVHVVNVETFALSGYVINWNKAIEVTRSNHPGAVVDISENPLDASKLLIAFESGLLVVWDLRARTAEWRGALGTGGPADGVRAAAWQHDGKLMTAHIDGALATWTTRGPRPSSVSYPHAKATKDGKLETCKPIHRLEWKTSKTGESLVIFSGGLPTDKAGKTHSITVLNGKSTTVLEMEHSVVDFVTLCETPHTADYQEPYAIVVLLQNDLVVIDLLSPGYPCFENPYPMDIHESPVTCCSYFADCPSDLIPAFYSVGRQGNKKVAGFSEKLWPINGGEWAPASCSYSEIILTGHADGSVKFWDASAGTLQILYKLKCSKVFERGGVAGGGAAGEESPVAAQQLALCAESRRLAVALPHGHVLLFKFRKTETHGETHVIEVPMITDTLEEETSPEAEGGRSMSFSRGADSVEGENRRSGVWGGWSSLRVRGASGTGGARRAAGFQPALVALQPGPPHAVTALTLNSSYGLMAWGGDRGVVVVDMSRRCVVSALCTAALYHAPRHTERQRSPSLDQMEGPGPGPGAGGGAAAAGGGGRAVRRSRSQDKLDSSFSRSRSSSMSSLENISQEGIQCLAFADSYTKKSDPTTLLPTLWIGTTLGSVLTMMISLPEADLRHTQPVVVSTSGGPIFRLRGSILTMSFLDCNGALIPYSYESWKDDSKDVRERRERTPTKQSSSSSGSRMSPTPGPTECSSTVGDRQFVVIASEKQARVVALPSQNCVYRQQIVETDFIVKAEIVSLKDSVCLVNYLSTGHLAAYSLPSLRPLIDVDFLPLTELSFQTQSKQRGIVDPMLSIWGQQLIVNEDTDQIAKTFCFSNRGHGLYLASPSEIQKFTIDAEFCQQLNEMLGEVFLARDMPEPPKESFFRGLFGGGARPLDREELFGESSGKASRTVAKHIPGPASGLDQLGVRASTAASEVSRAHQMVVERGDKLSQLEDRTERMHSQAAEFSSSAHQLMLKYKDKKWYQL</sequence>
<reference evidence="16" key="2">
    <citation type="submission" date="2022-06" db="UniProtKB">
        <authorList>
            <consortium name="EnsemblMetazoa"/>
        </authorList>
    </citation>
    <scope>IDENTIFICATION</scope>
    <source>
        <strain evidence="16">p50T (Dazao)</strain>
    </source>
</reference>
<keyword evidence="9" id="KW-0677">Repeat</keyword>
<evidence type="ECO:0000256" key="5">
    <source>
        <dbReference type="ARBA" id="ARBA00022475"/>
    </source>
</evidence>
<evidence type="ECO:0000256" key="3">
    <source>
        <dbReference type="ARBA" id="ARBA00008070"/>
    </source>
</evidence>
<evidence type="ECO:0000256" key="7">
    <source>
        <dbReference type="ARBA" id="ARBA00022490"/>
    </source>
</evidence>
<dbReference type="EnsemblMetazoa" id="XM_038019514.1">
    <property type="protein sequence ID" value="XP_037875442.1"/>
    <property type="gene ID" value="LOC101736018"/>
</dbReference>
<dbReference type="AlphaFoldDB" id="A0A8R2R2J1"/>
<evidence type="ECO:0000256" key="6">
    <source>
        <dbReference type="ARBA" id="ARBA00022483"/>
    </source>
</evidence>
<feature type="region of interest" description="Disordered" evidence="14">
    <location>
        <begin position="672"/>
        <end position="733"/>
    </location>
</feature>
<dbReference type="PRINTS" id="PR00962">
    <property type="entry name" value="LETHAL2GIANT"/>
</dbReference>
<dbReference type="GO" id="GO:0006887">
    <property type="term" value="P:exocytosis"/>
    <property type="evidence" value="ECO:0007669"/>
    <property type="project" value="UniProtKB-KW"/>
</dbReference>
<dbReference type="InterPro" id="IPR042855">
    <property type="entry name" value="V_SNARE_CC"/>
</dbReference>
<feature type="compositionally biased region" description="Gly residues" evidence="14">
    <location>
        <begin position="692"/>
        <end position="706"/>
    </location>
</feature>